<dbReference type="EC" id="3.1.3.16" evidence="1"/>
<accession>A0AAU9J6S8</accession>
<evidence type="ECO:0000259" key="4">
    <source>
        <dbReference type="PROSITE" id="PS00125"/>
    </source>
</evidence>
<comment type="similarity">
    <text evidence="1">Belongs to the PPP phosphatase family.</text>
</comment>
<comment type="catalytic activity">
    <reaction evidence="1">
        <text>O-phospho-L-threonyl-[protein] + H2O = L-threonyl-[protein] + phosphate</text>
        <dbReference type="Rhea" id="RHEA:47004"/>
        <dbReference type="Rhea" id="RHEA-COMP:11060"/>
        <dbReference type="Rhea" id="RHEA-COMP:11605"/>
        <dbReference type="ChEBI" id="CHEBI:15377"/>
        <dbReference type="ChEBI" id="CHEBI:30013"/>
        <dbReference type="ChEBI" id="CHEBI:43474"/>
        <dbReference type="ChEBI" id="CHEBI:61977"/>
        <dbReference type="EC" id="3.1.3.16"/>
    </reaction>
</comment>
<dbReference type="Gene3D" id="3.60.21.10">
    <property type="match status" value="1"/>
</dbReference>
<feature type="region of interest" description="Disordered" evidence="3">
    <location>
        <begin position="1"/>
        <end position="25"/>
    </location>
</feature>
<reference evidence="5" key="1">
    <citation type="submission" date="2021-09" db="EMBL/GenBank/DDBJ databases">
        <authorList>
            <consortium name="AG Swart"/>
            <person name="Singh M."/>
            <person name="Singh A."/>
            <person name="Seah K."/>
            <person name="Emmerich C."/>
        </authorList>
    </citation>
    <scope>NUCLEOTIDE SEQUENCE</scope>
    <source>
        <strain evidence="5">ATCC30299</strain>
    </source>
</reference>
<dbReference type="InterPro" id="IPR029052">
    <property type="entry name" value="Metallo-depent_PP-like"/>
</dbReference>
<dbReference type="SMART" id="SM00156">
    <property type="entry name" value="PP2Ac"/>
    <property type="match status" value="1"/>
</dbReference>
<feature type="domain" description="Serine/threonine specific protein phosphatases" evidence="4">
    <location>
        <begin position="143"/>
        <end position="148"/>
    </location>
</feature>
<sequence length="462" mass="53705">MDILPDPLNDRVAECPPPPNRPLRRDLLFPTGELTNADYRVLREHLSKEGKLDKSSFIEIIEQTTNLFRSEPNLLTLQDPVTIVGDIHGQYYDLMKLLDIGGPPDNRKYLFLGDYVDRGSFSIEVITYLYIHKIRHPTTFLMIRGNHECKSLTSFFQFRDECLYKYDIEVYDRIMDSFSCMPIACLVNKKFLAFHGGISPQLIRVDDISRIDRFVEIPRHGLFCDILWSDPIDNEEGKMQDDFAPNSSRGCSWYYGSDSVNIFLKRNGLLSIIRAHEVQLEGFRMHKWNGKTEFPSVITIFSAPNYCDVYRNKGAILKLDNNVLNILQFKNAAHPYLLPKFMDLFTWSIPFVIEKTLEILKAILKKKPKEIENLEEDSNIISEAMKQAAEERKNKLKNKIKSVSRMLKMFQTLRCENELIVKLKSICHDNKIPRGLLLEGKSAIETFMQAKELDKENEMFRE</sequence>
<evidence type="ECO:0000256" key="1">
    <source>
        <dbReference type="RuleBase" id="RU004273"/>
    </source>
</evidence>
<evidence type="ECO:0000313" key="5">
    <source>
        <dbReference type="EMBL" id="CAG9320980.1"/>
    </source>
</evidence>
<protein>
    <recommendedName>
        <fullName evidence="1">Serine/threonine-protein phosphatase</fullName>
        <ecNumber evidence="1">3.1.3.16</ecNumber>
    </recommendedName>
</protein>
<dbReference type="InterPro" id="IPR004843">
    <property type="entry name" value="Calcineurin-like_PHP"/>
</dbReference>
<dbReference type="AlphaFoldDB" id="A0AAU9J6S8"/>
<dbReference type="GO" id="GO:0033192">
    <property type="term" value="F:calmodulin-dependent protein phosphatase activity"/>
    <property type="evidence" value="ECO:0007669"/>
    <property type="project" value="InterPro"/>
</dbReference>
<comment type="caution">
    <text evidence="5">The sequence shown here is derived from an EMBL/GenBank/DDBJ whole genome shotgun (WGS) entry which is preliminary data.</text>
</comment>
<dbReference type="PANTHER" id="PTHR45673">
    <property type="entry name" value="SERINE/THREONINE-PROTEIN PHOSPHATASE 2B CATALYTIC SUBUNIT 1-RELATED"/>
    <property type="match status" value="1"/>
</dbReference>
<keyword evidence="2" id="KW-0175">Coiled coil</keyword>
<dbReference type="SUPFAM" id="SSF56300">
    <property type="entry name" value="Metallo-dependent phosphatases"/>
    <property type="match status" value="1"/>
</dbReference>
<dbReference type="EMBL" id="CAJZBQ010000027">
    <property type="protein sequence ID" value="CAG9320980.1"/>
    <property type="molecule type" value="Genomic_DNA"/>
</dbReference>
<dbReference type="InterPro" id="IPR006186">
    <property type="entry name" value="Ser/Thr-sp_prot-phosphatase"/>
</dbReference>
<dbReference type="Pfam" id="PF00149">
    <property type="entry name" value="Metallophos"/>
    <property type="match status" value="1"/>
</dbReference>
<evidence type="ECO:0000313" key="6">
    <source>
        <dbReference type="Proteomes" id="UP001162131"/>
    </source>
</evidence>
<gene>
    <name evidence="5" type="ORF">BSTOLATCC_MIC27552</name>
</gene>
<organism evidence="5 6">
    <name type="scientific">Blepharisma stoltei</name>
    <dbReference type="NCBI Taxonomy" id="1481888"/>
    <lineage>
        <taxon>Eukaryota</taxon>
        <taxon>Sar</taxon>
        <taxon>Alveolata</taxon>
        <taxon>Ciliophora</taxon>
        <taxon>Postciliodesmatophora</taxon>
        <taxon>Heterotrichea</taxon>
        <taxon>Heterotrichida</taxon>
        <taxon>Blepharismidae</taxon>
        <taxon>Blepharisma</taxon>
    </lineage>
</organism>
<evidence type="ECO:0000256" key="3">
    <source>
        <dbReference type="SAM" id="MobiDB-lite"/>
    </source>
</evidence>
<dbReference type="Proteomes" id="UP001162131">
    <property type="component" value="Unassembled WGS sequence"/>
</dbReference>
<keyword evidence="6" id="KW-1185">Reference proteome</keyword>
<feature type="coiled-coil region" evidence="2">
    <location>
        <begin position="357"/>
        <end position="406"/>
    </location>
</feature>
<dbReference type="InterPro" id="IPR043360">
    <property type="entry name" value="PP2B"/>
</dbReference>
<keyword evidence="1" id="KW-0378">Hydrolase</keyword>
<name>A0AAU9J6S8_9CILI</name>
<dbReference type="GO" id="GO:0097720">
    <property type="term" value="P:calcineurin-mediated signaling"/>
    <property type="evidence" value="ECO:0007669"/>
    <property type="project" value="InterPro"/>
</dbReference>
<evidence type="ECO:0000256" key="2">
    <source>
        <dbReference type="SAM" id="Coils"/>
    </source>
</evidence>
<dbReference type="PROSITE" id="PS00125">
    <property type="entry name" value="SER_THR_PHOSPHATASE"/>
    <property type="match status" value="1"/>
</dbReference>
<dbReference type="PRINTS" id="PR00114">
    <property type="entry name" value="STPHPHTASE"/>
</dbReference>
<proteinExistence type="inferred from homology"/>